<dbReference type="Pfam" id="PF08240">
    <property type="entry name" value="ADH_N"/>
    <property type="match status" value="1"/>
</dbReference>
<dbReference type="PANTHER" id="PTHR43775">
    <property type="entry name" value="FATTY ACID SYNTHASE"/>
    <property type="match status" value="1"/>
</dbReference>
<dbReference type="SMART" id="SM00822">
    <property type="entry name" value="PKS_KR"/>
    <property type="match status" value="1"/>
</dbReference>
<evidence type="ECO:0000313" key="6">
    <source>
        <dbReference type="EMBL" id="KAK8074290.1"/>
    </source>
</evidence>
<dbReference type="Gene3D" id="1.10.1200.10">
    <property type="entry name" value="ACP-like"/>
    <property type="match status" value="1"/>
</dbReference>
<dbReference type="SMART" id="SM00829">
    <property type="entry name" value="PKS_ER"/>
    <property type="match status" value="1"/>
</dbReference>
<dbReference type="SMART" id="SM00823">
    <property type="entry name" value="PKS_PP"/>
    <property type="match status" value="1"/>
</dbReference>
<dbReference type="SUPFAM" id="SSF47336">
    <property type="entry name" value="ACP-like"/>
    <property type="match status" value="1"/>
</dbReference>
<reference evidence="6 7" key="1">
    <citation type="submission" date="2023-01" db="EMBL/GenBank/DDBJ databases">
        <title>Analysis of 21 Apiospora genomes using comparative genomics revels a genus with tremendous synthesis potential of carbohydrate active enzymes and secondary metabolites.</title>
        <authorList>
            <person name="Sorensen T."/>
        </authorList>
    </citation>
    <scope>NUCLEOTIDE SEQUENCE [LARGE SCALE GENOMIC DNA]</scope>
    <source>
        <strain evidence="6 7">CBS 135458</strain>
    </source>
</reference>
<dbReference type="InterPro" id="IPR020843">
    <property type="entry name" value="ER"/>
</dbReference>
<gene>
    <name evidence="6" type="ORF">PG994_005189</name>
</gene>
<dbReference type="Pfam" id="PF08659">
    <property type="entry name" value="KR"/>
    <property type="match status" value="1"/>
</dbReference>
<dbReference type="PROSITE" id="PS00012">
    <property type="entry name" value="PHOSPHOPANTETHEINE"/>
    <property type="match status" value="1"/>
</dbReference>
<comment type="caution">
    <text evidence="6">The sequence shown here is derived from an EMBL/GenBank/DDBJ whole genome shotgun (WGS) entry which is preliminary data.</text>
</comment>
<dbReference type="SUPFAM" id="SSF51735">
    <property type="entry name" value="NAD(P)-binding Rossmann-fold domains"/>
    <property type="match status" value="2"/>
</dbReference>
<dbReference type="InterPro" id="IPR009081">
    <property type="entry name" value="PP-bd_ACP"/>
</dbReference>
<dbReference type="RefSeq" id="XP_066718765.1">
    <property type="nucleotide sequence ID" value="XM_066856598.1"/>
</dbReference>
<protein>
    <recommendedName>
        <fullName evidence="5">Carrier domain-containing protein</fullName>
    </recommendedName>
</protein>
<keyword evidence="2" id="KW-0597">Phosphoprotein</keyword>
<dbReference type="PROSITE" id="PS50075">
    <property type="entry name" value="CARRIER"/>
    <property type="match status" value="1"/>
</dbReference>
<dbReference type="InterPro" id="IPR036291">
    <property type="entry name" value="NAD(P)-bd_dom_sf"/>
</dbReference>
<dbReference type="EMBL" id="JAQQWL010000005">
    <property type="protein sequence ID" value="KAK8074290.1"/>
    <property type="molecule type" value="Genomic_DNA"/>
</dbReference>
<dbReference type="InterPro" id="IPR006162">
    <property type="entry name" value="Ppantetheine_attach_site"/>
</dbReference>
<organism evidence="6 7">
    <name type="scientific">Apiospora phragmitis</name>
    <dbReference type="NCBI Taxonomy" id="2905665"/>
    <lineage>
        <taxon>Eukaryota</taxon>
        <taxon>Fungi</taxon>
        <taxon>Dikarya</taxon>
        <taxon>Ascomycota</taxon>
        <taxon>Pezizomycotina</taxon>
        <taxon>Sordariomycetes</taxon>
        <taxon>Xylariomycetidae</taxon>
        <taxon>Amphisphaeriales</taxon>
        <taxon>Apiosporaceae</taxon>
        <taxon>Apiospora</taxon>
    </lineage>
</organism>
<dbReference type="PANTHER" id="PTHR43775:SF29">
    <property type="entry name" value="ASPERFURANONE POLYKETIDE SYNTHASE AFOG-RELATED"/>
    <property type="match status" value="1"/>
</dbReference>
<evidence type="ECO:0000259" key="5">
    <source>
        <dbReference type="PROSITE" id="PS50075"/>
    </source>
</evidence>
<dbReference type="Pfam" id="PF00550">
    <property type="entry name" value="PP-binding"/>
    <property type="match status" value="1"/>
</dbReference>
<dbReference type="InterPro" id="IPR036736">
    <property type="entry name" value="ACP-like_sf"/>
</dbReference>
<evidence type="ECO:0000256" key="3">
    <source>
        <dbReference type="ARBA" id="ARBA00023002"/>
    </source>
</evidence>
<dbReference type="CDD" id="cd05195">
    <property type="entry name" value="enoyl_red"/>
    <property type="match status" value="1"/>
</dbReference>
<evidence type="ECO:0000256" key="2">
    <source>
        <dbReference type="ARBA" id="ARBA00022553"/>
    </source>
</evidence>
<dbReference type="Gene3D" id="3.40.50.720">
    <property type="entry name" value="NAD(P)-binding Rossmann-like Domain"/>
    <property type="match status" value="1"/>
</dbReference>
<keyword evidence="3" id="KW-0560">Oxidoreductase</keyword>
<sequence length="624" mass="67156">MVHGLLHVPRFCPHEPAAQTFAMEAGVSVKEEQSIRSADEQVLEMTVDAVGSPDSIFFRDTTKDVFEQPLSGDEVIIQVGAIGVSFRDLLLVLGPLPWHPPGMEGAGVVVRAGPDASDLQIGDRVFYTITQAGMTNYVRTRCPQSVLIHAAAGAQHLGARIFATAGTPGKRAFLTQTFGLPAAHVFSSRDAGFRRGLLLATADRGVDVVVNSLNGALLRESWELIAPHGRFVELGKKDLLLNSHLAMRPFLQNASFHGLDVRAVEGVRGWLAEVVALYQSGAIGPIRPVTRVPISQMAAGLRRLQSGYNVGKVVLTLGADERVLAERFPPLAVPSTTSLGTTMKTLLSPDATYLITGGTGGIGRSLAEWMSKQGAKHIIMLGRSRSSNPKVAELLTRYDGTDVYMRAIACDVGSRDSLLRMKEEIKDLPPVLGVVHGALLLRTFLDAFSEHRIKQEKPAVSISLPVIEGVGYVADRGIGDQLKGSLGLSLGEEQLYTLIKGAILGPASGLNVDGRSFSFVSTLTAAETLPRPEEGGANGHSRGVDMSPEALMEALRTKVSNVTMLDRDEITPERSLAHYGLDSLVSVELRNWIRREYGADLALKDIVAARHLNALSKEILSQIK</sequence>
<dbReference type="Gene3D" id="3.90.180.10">
    <property type="entry name" value="Medium-chain alcohol dehydrogenases, catalytic domain"/>
    <property type="match status" value="2"/>
</dbReference>
<dbReference type="Pfam" id="PF13602">
    <property type="entry name" value="ADH_zinc_N_2"/>
    <property type="match status" value="1"/>
</dbReference>
<evidence type="ECO:0000256" key="4">
    <source>
        <dbReference type="ARBA" id="ARBA00023268"/>
    </source>
</evidence>
<accession>A0ABR1VSR0</accession>
<keyword evidence="1" id="KW-0596">Phosphopantetheine</keyword>
<dbReference type="InterPro" id="IPR050091">
    <property type="entry name" value="PKS_NRPS_Biosynth_Enz"/>
</dbReference>
<dbReference type="InterPro" id="IPR057326">
    <property type="entry name" value="KR_dom"/>
</dbReference>
<dbReference type="SUPFAM" id="SSF50129">
    <property type="entry name" value="GroES-like"/>
    <property type="match status" value="1"/>
</dbReference>
<dbReference type="GeneID" id="92089661"/>
<evidence type="ECO:0000313" key="7">
    <source>
        <dbReference type="Proteomes" id="UP001480595"/>
    </source>
</evidence>
<proteinExistence type="predicted"/>
<dbReference type="InterPro" id="IPR013154">
    <property type="entry name" value="ADH-like_N"/>
</dbReference>
<dbReference type="Proteomes" id="UP001480595">
    <property type="component" value="Unassembled WGS sequence"/>
</dbReference>
<keyword evidence="4" id="KW-0511">Multifunctional enzyme</keyword>
<dbReference type="InterPro" id="IPR011032">
    <property type="entry name" value="GroES-like_sf"/>
</dbReference>
<dbReference type="InterPro" id="IPR020806">
    <property type="entry name" value="PKS_PP-bd"/>
</dbReference>
<feature type="domain" description="Carrier" evidence="5">
    <location>
        <begin position="546"/>
        <end position="623"/>
    </location>
</feature>
<evidence type="ECO:0000256" key="1">
    <source>
        <dbReference type="ARBA" id="ARBA00022450"/>
    </source>
</evidence>
<name>A0ABR1VSR0_9PEZI</name>
<keyword evidence="7" id="KW-1185">Reference proteome</keyword>
<dbReference type="InterPro" id="IPR013968">
    <property type="entry name" value="PKS_KR"/>
</dbReference>